<name>A0A820D7H1_9BILA</name>
<dbReference type="EMBL" id="CAJOAZ010010510">
    <property type="protein sequence ID" value="CAF4221913.1"/>
    <property type="molecule type" value="Genomic_DNA"/>
</dbReference>
<proteinExistence type="predicted"/>
<organism evidence="2 3">
    <name type="scientific">Adineta steineri</name>
    <dbReference type="NCBI Taxonomy" id="433720"/>
    <lineage>
        <taxon>Eukaryota</taxon>
        <taxon>Metazoa</taxon>
        <taxon>Spiralia</taxon>
        <taxon>Gnathifera</taxon>
        <taxon>Rotifera</taxon>
        <taxon>Eurotatoria</taxon>
        <taxon>Bdelloidea</taxon>
        <taxon>Adinetida</taxon>
        <taxon>Adinetidae</taxon>
        <taxon>Adineta</taxon>
    </lineage>
</organism>
<protein>
    <submittedName>
        <fullName evidence="2">Uncharacterized protein</fullName>
    </submittedName>
</protein>
<evidence type="ECO:0000313" key="3">
    <source>
        <dbReference type="Proteomes" id="UP000663844"/>
    </source>
</evidence>
<dbReference type="Proteomes" id="UP000663844">
    <property type="component" value="Unassembled WGS sequence"/>
</dbReference>
<dbReference type="AlphaFoldDB" id="A0A820D7H1"/>
<feature type="compositionally biased region" description="Polar residues" evidence="1">
    <location>
        <begin position="89"/>
        <end position="105"/>
    </location>
</feature>
<accession>A0A820D7H1</accession>
<evidence type="ECO:0000313" key="2">
    <source>
        <dbReference type="EMBL" id="CAF4221913.1"/>
    </source>
</evidence>
<feature type="non-terminal residue" evidence="2">
    <location>
        <position position="129"/>
    </location>
</feature>
<gene>
    <name evidence="2" type="ORF">OXD698_LOCUS41921</name>
</gene>
<feature type="region of interest" description="Disordered" evidence="1">
    <location>
        <begin position="62"/>
        <end position="105"/>
    </location>
</feature>
<comment type="caution">
    <text evidence="2">The sequence shown here is derived from an EMBL/GenBank/DDBJ whole genome shotgun (WGS) entry which is preliminary data.</text>
</comment>
<evidence type="ECO:0000256" key="1">
    <source>
        <dbReference type="SAM" id="MobiDB-lite"/>
    </source>
</evidence>
<reference evidence="2" key="1">
    <citation type="submission" date="2021-02" db="EMBL/GenBank/DDBJ databases">
        <authorList>
            <person name="Nowell W R."/>
        </authorList>
    </citation>
    <scope>NUCLEOTIDE SEQUENCE</scope>
</reference>
<sequence length="129" mass="14226">MSLYDDELLDSNKDSGTKVGAWSDSIKLLHGPIHAKKFHLQQQLKKDATKNVAAPVADLRKKRTPALPRHPNAEVTFNSMTGKMELRDSNSQPQDTSGPSSSVTALIQNITSNMSVFGYTDEYDPLKPN</sequence>